<name>A0A2A6BIR3_PRIPA</name>
<reference evidence="3" key="1">
    <citation type="journal article" date="2008" name="Nat. Genet.">
        <title>The Pristionchus pacificus genome provides a unique perspective on nematode lifestyle and parasitism.</title>
        <authorList>
            <person name="Dieterich C."/>
            <person name="Clifton S.W."/>
            <person name="Schuster L.N."/>
            <person name="Chinwalla A."/>
            <person name="Delehaunty K."/>
            <person name="Dinkelacker I."/>
            <person name="Fulton L."/>
            <person name="Fulton R."/>
            <person name="Godfrey J."/>
            <person name="Minx P."/>
            <person name="Mitreva M."/>
            <person name="Roeseler W."/>
            <person name="Tian H."/>
            <person name="Witte H."/>
            <person name="Yang S.P."/>
            <person name="Wilson R.K."/>
            <person name="Sommer R.J."/>
        </authorList>
    </citation>
    <scope>NUCLEOTIDE SEQUENCE [LARGE SCALE GENOMIC DNA]</scope>
    <source>
        <strain evidence="3">PS312</strain>
    </source>
</reference>
<organism evidence="2 3">
    <name type="scientific">Pristionchus pacificus</name>
    <name type="common">Parasitic nematode worm</name>
    <dbReference type="NCBI Taxonomy" id="54126"/>
    <lineage>
        <taxon>Eukaryota</taxon>
        <taxon>Metazoa</taxon>
        <taxon>Ecdysozoa</taxon>
        <taxon>Nematoda</taxon>
        <taxon>Chromadorea</taxon>
        <taxon>Rhabditida</taxon>
        <taxon>Rhabditina</taxon>
        <taxon>Diplogasteromorpha</taxon>
        <taxon>Diplogasteroidea</taxon>
        <taxon>Neodiplogasteridae</taxon>
        <taxon>Pristionchus</taxon>
    </lineage>
</organism>
<feature type="compositionally biased region" description="Basic and acidic residues" evidence="1">
    <location>
        <begin position="1"/>
        <end position="20"/>
    </location>
</feature>
<keyword evidence="3" id="KW-1185">Reference proteome</keyword>
<protein>
    <submittedName>
        <fullName evidence="2">Uncharacterized protein</fullName>
    </submittedName>
</protein>
<dbReference type="AlphaFoldDB" id="A0A2A6BIR3"/>
<gene>
    <name evidence="2" type="primary">WBGene00283725</name>
</gene>
<evidence type="ECO:0000313" key="2">
    <source>
        <dbReference type="EnsemblMetazoa" id="PPA45356.1"/>
    </source>
</evidence>
<dbReference type="Proteomes" id="UP000005239">
    <property type="component" value="Unassembled WGS sequence"/>
</dbReference>
<accession>A0A2A6BIR3</accession>
<accession>A0A8R1V601</accession>
<reference evidence="2" key="2">
    <citation type="submission" date="2022-06" db="UniProtKB">
        <authorList>
            <consortium name="EnsemblMetazoa"/>
        </authorList>
    </citation>
    <scope>IDENTIFICATION</scope>
    <source>
        <strain evidence="2">PS312</strain>
    </source>
</reference>
<evidence type="ECO:0000313" key="3">
    <source>
        <dbReference type="Proteomes" id="UP000005239"/>
    </source>
</evidence>
<sequence>MKNNEPEQRGQLVDRAHGLEGDVVLPPDDSESIQLDRFGENRWPTLKAKKSRTILISVAWKARLCCCCSGAVARQWLVEERRSSGEKEEAEKGAEPPGCLTAQARRTAGSRVAMGGARWNEQTSVKSDETAEIVVEKSDNSEENNKNIKNRSIVLLRWEVHDRLRDVKRSKSIRRVQKMNDPLRSYGRSKINSGLPYPKRTSSGACVCVAADTVVTVGSTTTAAGSFSTVSLLAMQSLRLDRVDDHVGAAVSVNVVALVFRSEALEVRARRLLRVALVARRAGGGGGGACNSAIHSDL</sequence>
<dbReference type="EnsemblMetazoa" id="PPA45356.1">
    <property type="protein sequence ID" value="PPA45356.1"/>
    <property type="gene ID" value="WBGene00283725"/>
</dbReference>
<feature type="region of interest" description="Disordered" evidence="1">
    <location>
        <begin position="1"/>
        <end position="26"/>
    </location>
</feature>
<proteinExistence type="predicted"/>
<evidence type="ECO:0000256" key="1">
    <source>
        <dbReference type="SAM" id="MobiDB-lite"/>
    </source>
</evidence>